<reference evidence="1" key="1">
    <citation type="journal article" date="2020" name="Stud. Mycol.">
        <title>101 Dothideomycetes genomes: a test case for predicting lifestyles and emergence of pathogens.</title>
        <authorList>
            <person name="Haridas S."/>
            <person name="Albert R."/>
            <person name="Binder M."/>
            <person name="Bloem J."/>
            <person name="Labutti K."/>
            <person name="Salamov A."/>
            <person name="Andreopoulos B."/>
            <person name="Baker S."/>
            <person name="Barry K."/>
            <person name="Bills G."/>
            <person name="Bluhm B."/>
            <person name="Cannon C."/>
            <person name="Castanera R."/>
            <person name="Culley D."/>
            <person name="Daum C."/>
            <person name="Ezra D."/>
            <person name="Gonzalez J."/>
            <person name="Henrissat B."/>
            <person name="Kuo A."/>
            <person name="Liang C."/>
            <person name="Lipzen A."/>
            <person name="Lutzoni F."/>
            <person name="Magnuson J."/>
            <person name="Mondo S."/>
            <person name="Nolan M."/>
            <person name="Ohm R."/>
            <person name="Pangilinan J."/>
            <person name="Park H.-J."/>
            <person name="Ramirez L."/>
            <person name="Alfaro M."/>
            <person name="Sun H."/>
            <person name="Tritt A."/>
            <person name="Yoshinaga Y."/>
            <person name="Zwiers L.-H."/>
            <person name="Turgeon B."/>
            <person name="Goodwin S."/>
            <person name="Spatafora J."/>
            <person name="Crous P."/>
            <person name="Grigoriev I."/>
        </authorList>
    </citation>
    <scope>NUCLEOTIDE SEQUENCE</scope>
    <source>
        <strain evidence="1">CBS 110217</strain>
    </source>
</reference>
<dbReference type="AlphaFoldDB" id="A0A9P4HM54"/>
<dbReference type="OrthoDB" id="5275938at2759"/>
<sequence length="240" mass="27759">MAHDRHSQISVPPALNAQTECITITSHKRDIVKIMVGSEDLPNGLRKFYVSRPHIENLSDRWHEIIERNTYRTRFSRRRVTRMIRFDDDANAMRIVLYIAHAQPTKVPERLGLNEVVQVTKIAQRYDLNYLLYSHLDKWMRQLPIMGPHLTPGYEELLYICWQFGLKRDFFNVAQCLANCYAVDHKGEFVLPSTNHILTTHAPKRVVGSLPSGIAALPPEAWLVPTRWDREQSNTATTCA</sequence>
<organism evidence="1 2">
    <name type="scientific">Setomelanomma holmii</name>
    <dbReference type="NCBI Taxonomy" id="210430"/>
    <lineage>
        <taxon>Eukaryota</taxon>
        <taxon>Fungi</taxon>
        <taxon>Dikarya</taxon>
        <taxon>Ascomycota</taxon>
        <taxon>Pezizomycotina</taxon>
        <taxon>Dothideomycetes</taxon>
        <taxon>Pleosporomycetidae</taxon>
        <taxon>Pleosporales</taxon>
        <taxon>Pleosporineae</taxon>
        <taxon>Phaeosphaeriaceae</taxon>
        <taxon>Setomelanomma</taxon>
    </lineage>
</organism>
<proteinExistence type="predicted"/>
<gene>
    <name evidence="1" type="ORF">EK21DRAFT_106189</name>
</gene>
<dbReference type="Proteomes" id="UP000799777">
    <property type="component" value="Unassembled WGS sequence"/>
</dbReference>
<keyword evidence="2" id="KW-1185">Reference proteome</keyword>
<evidence type="ECO:0000313" key="2">
    <source>
        <dbReference type="Proteomes" id="UP000799777"/>
    </source>
</evidence>
<evidence type="ECO:0000313" key="1">
    <source>
        <dbReference type="EMBL" id="KAF2036084.1"/>
    </source>
</evidence>
<accession>A0A9P4HM54</accession>
<comment type="caution">
    <text evidence="1">The sequence shown here is derived from an EMBL/GenBank/DDBJ whole genome shotgun (WGS) entry which is preliminary data.</text>
</comment>
<dbReference type="EMBL" id="ML978155">
    <property type="protein sequence ID" value="KAF2036084.1"/>
    <property type="molecule type" value="Genomic_DNA"/>
</dbReference>
<name>A0A9P4HM54_9PLEO</name>
<protein>
    <submittedName>
        <fullName evidence="1">Uncharacterized protein</fullName>
    </submittedName>
</protein>